<keyword evidence="1" id="KW-0812">Transmembrane</keyword>
<keyword evidence="1" id="KW-0472">Membrane</keyword>
<evidence type="ECO:0000256" key="1">
    <source>
        <dbReference type="SAM" id="Phobius"/>
    </source>
</evidence>
<evidence type="ECO:0000313" key="2">
    <source>
        <dbReference type="EMBL" id="MED6262682.1"/>
    </source>
</evidence>
<name>A0ABU7CI92_9TELE</name>
<dbReference type="Proteomes" id="UP001345963">
    <property type="component" value="Unassembled WGS sequence"/>
</dbReference>
<sequence>MWGLFPPHNTPCQWLVSLPAVVLVVLGVWCWVLWCVQALSRWLLNGGLCPLALSGLCLGSDVPWGLGSLGPWLNLLRHRLLPAGPVGSLLKFPGASALWLLGGFSGTLLCSSVVGLR</sequence>
<feature type="transmembrane region" description="Helical" evidence="1">
    <location>
        <begin position="14"/>
        <end position="36"/>
    </location>
</feature>
<gene>
    <name evidence="2" type="ORF">ATANTOWER_023937</name>
</gene>
<feature type="transmembrane region" description="Helical" evidence="1">
    <location>
        <begin position="43"/>
        <end position="66"/>
    </location>
</feature>
<organism evidence="2 3">
    <name type="scientific">Ataeniobius toweri</name>
    <dbReference type="NCBI Taxonomy" id="208326"/>
    <lineage>
        <taxon>Eukaryota</taxon>
        <taxon>Metazoa</taxon>
        <taxon>Chordata</taxon>
        <taxon>Craniata</taxon>
        <taxon>Vertebrata</taxon>
        <taxon>Euteleostomi</taxon>
        <taxon>Actinopterygii</taxon>
        <taxon>Neopterygii</taxon>
        <taxon>Teleostei</taxon>
        <taxon>Neoteleostei</taxon>
        <taxon>Acanthomorphata</taxon>
        <taxon>Ovalentaria</taxon>
        <taxon>Atherinomorphae</taxon>
        <taxon>Cyprinodontiformes</taxon>
        <taxon>Goodeidae</taxon>
        <taxon>Ataeniobius</taxon>
    </lineage>
</organism>
<protein>
    <recommendedName>
        <fullName evidence="4">ATP synthase F0 subunit 6</fullName>
    </recommendedName>
</protein>
<evidence type="ECO:0000313" key="3">
    <source>
        <dbReference type="Proteomes" id="UP001345963"/>
    </source>
</evidence>
<dbReference type="EMBL" id="JAHUTI010093889">
    <property type="protein sequence ID" value="MED6262682.1"/>
    <property type="molecule type" value="Genomic_DNA"/>
</dbReference>
<keyword evidence="3" id="KW-1185">Reference proteome</keyword>
<evidence type="ECO:0008006" key="4">
    <source>
        <dbReference type="Google" id="ProtNLM"/>
    </source>
</evidence>
<comment type="caution">
    <text evidence="2">The sequence shown here is derived from an EMBL/GenBank/DDBJ whole genome shotgun (WGS) entry which is preliminary data.</text>
</comment>
<proteinExistence type="predicted"/>
<accession>A0ABU7CI92</accession>
<keyword evidence="1" id="KW-1133">Transmembrane helix</keyword>
<reference evidence="2 3" key="1">
    <citation type="submission" date="2021-07" db="EMBL/GenBank/DDBJ databases">
        <authorList>
            <person name="Palmer J.M."/>
        </authorList>
    </citation>
    <scope>NUCLEOTIDE SEQUENCE [LARGE SCALE GENOMIC DNA]</scope>
    <source>
        <strain evidence="2 3">AT_MEX2019</strain>
        <tissue evidence="2">Muscle</tissue>
    </source>
</reference>
<feature type="transmembrane region" description="Helical" evidence="1">
    <location>
        <begin position="97"/>
        <end position="116"/>
    </location>
</feature>